<organism evidence="1 2">
    <name type="scientific">Elysia crispata</name>
    <name type="common">lettuce slug</name>
    <dbReference type="NCBI Taxonomy" id="231223"/>
    <lineage>
        <taxon>Eukaryota</taxon>
        <taxon>Metazoa</taxon>
        <taxon>Spiralia</taxon>
        <taxon>Lophotrochozoa</taxon>
        <taxon>Mollusca</taxon>
        <taxon>Gastropoda</taxon>
        <taxon>Heterobranchia</taxon>
        <taxon>Euthyneura</taxon>
        <taxon>Panpulmonata</taxon>
        <taxon>Sacoglossa</taxon>
        <taxon>Placobranchoidea</taxon>
        <taxon>Plakobranchidae</taxon>
        <taxon>Elysia</taxon>
    </lineage>
</organism>
<evidence type="ECO:0000313" key="2">
    <source>
        <dbReference type="Proteomes" id="UP001283361"/>
    </source>
</evidence>
<comment type="caution">
    <text evidence="1">The sequence shown here is derived from an EMBL/GenBank/DDBJ whole genome shotgun (WGS) entry which is preliminary data.</text>
</comment>
<proteinExistence type="predicted"/>
<dbReference type="EMBL" id="JAWDGP010003439">
    <property type="protein sequence ID" value="KAK3774288.1"/>
    <property type="molecule type" value="Genomic_DNA"/>
</dbReference>
<name>A0AAE0ZS26_9GAST</name>
<protein>
    <submittedName>
        <fullName evidence="1">Uncharacterized protein</fullName>
    </submittedName>
</protein>
<gene>
    <name evidence="1" type="ORF">RRG08_015598</name>
</gene>
<evidence type="ECO:0000313" key="1">
    <source>
        <dbReference type="EMBL" id="KAK3774288.1"/>
    </source>
</evidence>
<dbReference type="AlphaFoldDB" id="A0AAE0ZS26"/>
<accession>A0AAE0ZS26</accession>
<keyword evidence="2" id="KW-1185">Reference proteome</keyword>
<dbReference type="Proteomes" id="UP001283361">
    <property type="component" value="Unassembled WGS sequence"/>
</dbReference>
<sequence length="96" mass="10702">MGSGEDLAREDNQLHLPAQVDFLRVTQGDITHTCGHSINQIGGEILICFPDMRTAEKCNIRTGIGRLHDRFTCRRASGRQGTALKVRARMNKKPLT</sequence>
<reference evidence="1" key="1">
    <citation type="journal article" date="2023" name="G3 (Bethesda)">
        <title>A reference genome for the long-term kleptoplast-retaining sea slug Elysia crispata morphotype clarki.</title>
        <authorList>
            <person name="Eastman K.E."/>
            <person name="Pendleton A.L."/>
            <person name="Shaikh M.A."/>
            <person name="Suttiyut T."/>
            <person name="Ogas R."/>
            <person name="Tomko P."/>
            <person name="Gavelis G."/>
            <person name="Widhalm J.R."/>
            <person name="Wisecaver J.H."/>
        </authorList>
    </citation>
    <scope>NUCLEOTIDE SEQUENCE</scope>
    <source>
        <strain evidence="1">ECLA1</strain>
    </source>
</reference>